<accession>A0A060UQJ8</accession>
<reference evidence="2 3" key="3">
    <citation type="submission" date="2017-03" db="EMBL/GenBank/DDBJ databases">
        <authorList>
            <person name="Regsiter A."/>
            <person name="William W."/>
        </authorList>
    </citation>
    <scope>NUCLEOTIDE SEQUENCE [LARGE SCALE GENOMIC DNA]</scope>
    <source>
        <strain evidence="2">PRJEB5721</strain>
    </source>
</reference>
<name>A0A060UQJ8_9PROT</name>
<dbReference type="Proteomes" id="UP000193925">
    <property type="component" value="Chromosome AFERRI"/>
</dbReference>
<protein>
    <submittedName>
        <fullName evidence="1">Uncharacterized protein</fullName>
    </submittedName>
</protein>
<gene>
    <name evidence="2" type="ORF">AFERRI_10589</name>
    <name evidence="1" type="ORF">AFERRI_400307</name>
</gene>
<dbReference type="EMBL" id="LT841305">
    <property type="protein sequence ID" value="SMH64556.1"/>
    <property type="molecule type" value="Genomic_DNA"/>
</dbReference>
<reference evidence="1" key="1">
    <citation type="submission" date="2014-03" db="EMBL/GenBank/DDBJ databases">
        <authorList>
            <person name="Genoscope - CEA"/>
        </authorList>
    </citation>
    <scope>NUCLEOTIDE SEQUENCE [LARGE SCALE GENOMIC DNA]</scope>
    <source>
        <strain evidence="1">CF27</strain>
    </source>
</reference>
<evidence type="ECO:0000313" key="1">
    <source>
        <dbReference type="EMBL" id="CDQ10526.1"/>
    </source>
</evidence>
<evidence type="ECO:0000313" key="3">
    <source>
        <dbReference type="Proteomes" id="UP000193925"/>
    </source>
</evidence>
<proteinExistence type="predicted"/>
<organism evidence="1">
    <name type="scientific">Acidithiobacillus ferrivorans</name>
    <dbReference type="NCBI Taxonomy" id="160808"/>
    <lineage>
        <taxon>Bacteria</taxon>
        <taxon>Pseudomonadati</taxon>
        <taxon>Pseudomonadota</taxon>
        <taxon>Acidithiobacillia</taxon>
        <taxon>Acidithiobacillales</taxon>
        <taxon>Acidithiobacillaceae</taxon>
        <taxon>Acidithiobacillus</taxon>
    </lineage>
</organism>
<dbReference type="RefSeq" id="WP_035193052.1">
    <property type="nucleotide sequence ID" value="NZ_CCCS020000035.1"/>
</dbReference>
<sequence length="64" mass="7131">MECENNHESLVDMIEDLVQQSCGNDSAAITTYAAAMRLLAAEGRCKIVSECGRRVIVEWVPQFK</sequence>
<keyword evidence="3" id="KW-1185">Reference proteome</keyword>
<dbReference type="EMBL" id="CCCS020000035">
    <property type="protein sequence ID" value="CDQ10526.1"/>
    <property type="molecule type" value="Genomic_DNA"/>
</dbReference>
<reference evidence="1" key="2">
    <citation type="submission" date="2014-07" db="EMBL/GenBank/DDBJ databases">
        <title>Initial genome analysis of the psychrotolerant acidophile Acidithiobacillus ferrivorans CF27: insights into iron and sulfur oxidation pathways and into biofilm formation.</title>
        <authorList>
            <person name="Talla E."/>
            <person name="Hedrich S."/>
            <person name="Mangenot S."/>
            <person name="Ji B."/>
            <person name="Johnson D.B."/>
            <person name="Barbe V."/>
            <person name="Bonnefoy V."/>
        </authorList>
    </citation>
    <scope>NUCLEOTIDE SEQUENCE [LARGE SCALE GENOMIC DNA]</scope>
    <source>
        <strain evidence="1">CF27</strain>
    </source>
</reference>
<dbReference type="AlphaFoldDB" id="A0A060UQJ8"/>
<evidence type="ECO:0000313" key="2">
    <source>
        <dbReference type="EMBL" id="SMH64556.1"/>
    </source>
</evidence>